<gene>
    <name evidence="1" type="ORF">MEDL_17419</name>
</gene>
<proteinExistence type="predicted"/>
<evidence type="ECO:0000313" key="1">
    <source>
        <dbReference type="EMBL" id="CAG2202919.1"/>
    </source>
</evidence>
<dbReference type="PANTHER" id="PTHR46579">
    <property type="entry name" value="F5/8 TYPE C DOMAIN-CONTAINING PROTEIN-RELATED"/>
    <property type="match status" value="1"/>
</dbReference>
<dbReference type="AlphaFoldDB" id="A0A8S3R1H9"/>
<reference evidence="1" key="1">
    <citation type="submission" date="2021-03" db="EMBL/GenBank/DDBJ databases">
        <authorList>
            <person name="Bekaert M."/>
        </authorList>
    </citation>
    <scope>NUCLEOTIDE SEQUENCE</scope>
</reference>
<dbReference type="EMBL" id="CAJPWZ010000901">
    <property type="protein sequence ID" value="CAG2202919.1"/>
    <property type="molecule type" value="Genomic_DNA"/>
</dbReference>
<accession>A0A8S3R1H9</accession>
<name>A0A8S3R1H9_MYTED</name>
<evidence type="ECO:0000313" key="2">
    <source>
        <dbReference type="Proteomes" id="UP000683360"/>
    </source>
</evidence>
<dbReference type="PANTHER" id="PTHR46579:SF2">
    <property type="entry name" value="C2H2-TYPE DOMAIN-CONTAINING PROTEIN"/>
    <property type="match status" value="1"/>
</dbReference>
<comment type="caution">
    <text evidence="1">The sequence shown here is derived from an EMBL/GenBank/DDBJ whole genome shotgun (WGS) entry which is preliminary data.</text>
</comment>
<protein>
    <submittedName>
        <fullName evidence="1">Uncharacterized protein</fullName>
    </submittedName>
</protein>
<sequence length="488" mass="56800">MEWMMKIVAKDVKLSTEETETEKSIALVKGLENNVNRKKGKGIKSRSCIKVVKNVQKIDSLPIKHLETEEGEAPYVVVFLDQEGNTLCSHVIGDGRKIIGQTLNVLDSLLLLIAVYYVFDLDYPEIYSQTLGILQQWAIGDQYTQQMFSKYVEQWQGNLQSEKALSGADPIDILSLTVQKEILERDLARKILDNEKLTLTYIMHPGNPIKCIRFNRGKEADIRQCEDSILQFCKDFEAEYCQERVTPNMHLHFHLSDCLNDYGPVYSSWLFSFERYNGHLGSLPKYNRSIELQRMRRFTRDSFVNSVQLPAKYESTLFKHFQQMEMDTLGAVAAIADEESTMYKDFKNAIMEGRRKYTKSLKVVADFEPPIKVEGSTEMMVSVVKKVVFRRLHHCCGRYLLLNYQPIVWDHFEEAFKFNQSGGFRIHRHLKKKHRNITVSLKMSTLELLDKVLCDDTEDVKSFKRYRKLVQEHSFDQSFRQSYEKAKA</sequence>
<dbReference type="Proteomes" id="UP000683360">
    <property type="component" value="Unassembled WGS sequence"/>
</dbReference>
<organism evidence="1 2">
    <name type="scientific">Mytilus edulis</name>
    <name type="common">Blue mussel</name>
    <dbReference type="NCBI Taxonomy" id="6550"/>
    <lineage>
        <taxon>Eukaryota</taxon>
        <taxon>Metazoa</taxon>
        <taxon>Spiralia</taxon>
        <taxon>Lophotrochozoa</taxon>
        <taxon>Mollusca</taxon>
        <taxon>Bivalvia</taxon>
        <taxon>Autobranchia</taxon>
        <taxon>Pteriomorphia</taxon>
        <taxon>Mytilida</taxon>
        <taxon>Mytiloidea</taxon>
        <taxon>Mytilidae</taxon>
        <taxon>Mytilinae</taxon>
        <taxon>Mytilus</taxon>
    </lineage>
</organism>
<keyword evidence="2" id="KW-1185">Reference proteome</keyword>
<dbReference type="OrthoDB" id="6154120at2759"/>